<keyword evidence="2" id="KW-1185">Reference proteome</keyword>
<gene>
    <name evidence="1" type="ORF">CYY_010070</name>
</gene>
<dbReference type="Proteomes" id="UP000695562">
    <property type="component" value="Unassembled WGS sequence"/>
</dbReference>
<reference evidence="1" key="1">
    <citation type="submission" date="2020-01" db="EMBL/GenBank/DDBJ databases">
        <title>Development of genomics and gene disruption for Polysphondylium violaceum indicates a role for the polyketide synthase stlB in stalk morphogenesis.</title>
        <authorList>
            <person name="Narita B."/>
            <person name="Kawabe Y."/>
            <person name="Kin K."/>
            <person name="Saito T."/>
            <person name="Gibbs R."/>
            <person name="Kuspa A."/>
            <person name="Muzny D."/>
            <person name="Queller D."/>
            <person name="Richards S."/>
            <person name="Strassman J."/>
            <person name="Sucgang R."/>
            <person name="Worley K."/>
            <person name="Schaap P."/>
        </authorList>
    </citation>
    <scope>NUCLEOTIDE SEQUENCE</scope>
    <source>
        <strain evidence="1">QSvi11</strain>
    </source>
</reference>
<protein>
    <submittedName>
        <fullName evidence="1">Uncharacterized protein</fullName>
    </submittedName>
</protein>
<proteinExistence type="predicted"/>
<dbReference type="EMBL" id="AJWJ01000910">
    <property type="protein sequence ID" value="KAF2068607.1"/>
    <property type="molecule type" value="Genomic_DNA"/>
</dbReference>
<organism evidence="1 2">
    <name type="scientific">Polysphondylium violaceum</name>
    <dbReference type="NCBI Taxonomy" id="133409"/>
    <lineage>
        <taxon>Eukaryota</taxon>
        <taxon>Amoebozoa</taxon>
        <taxon>Evosea</taxon>
        <taxon>Eumycetozoa</taxon>
        <taxon>Dictyostelia</taxon>
        <taxon>Dictyosteliales</taxon>
        <taxon>Dictyosteliaceae</taxon>
        <taxon>Polysphondylium</taxon>
    </lineage>
</organism>
<evidence type="ECO:0000313" key="1">
    <source>
        <dbReference type="EMBL" id="KAF2068607.1"/>
    </source>
</evidence>
<name>A0A8J4PJJ6_9MYCE</name>
<dbReference type="AlphaFoldDB" id="A0A8J4PJJ6"/>
<accession>A0A8J4PJJ6</accession>
<comment type="caution">
    <text evidence="1">The sequence shown here is derived from an EMBL/GenBank/DDBJ whole genome shotgun (WGS) entry which is preliminary data.</text>
</comment>
<sequence length="551" mass="65548">MDDIDNNIDNIKFLKENINYFGLANYLNQLYKDCLLIKDFTSFKIFLDTNNNNLEFKKIDQSKCQFLYKLFQYSLNNRDLKTLEISLRLFKSMNPISFVMFKYQSFYQGDKNLVRQYLNYLCEKDKQWELNLNWYQMLIKTIELNNIDYIDIFLSCLVGRSGKGKRKDKDKEKNKFKFGSHPIHKVIQYGNVEMLEFLHYSFNSNFDWNDCQLYRTYFISPHILNHDIFLFLKNVAKTELYLGHIFLALQHCDVRLWKSLQRVVEYMGNTVKEVGEFIVQSNNPILLSYFLKQFPHIFNDCLTQFSSRMYYTATGTNYSDYFDVTNQIYRYARENGVSLTPGQKLKFVHDCYNHLSNLVKRGAIEQLLDNGEIDQVNSILVQLKEVSYKYRSYSQKEFEGFYESLGKFGDLSLIEEIVARLDISEINRFGLIGSGATEGNHLSIVLHFDTFISVYNIIHHYEIFKHFYNTRKLDEIKLYGNLSDRFNWSAMKDIYTGNTNNRTMVETLKHTLTRYFVYYNLRYSIYLPLKPCSIEMKSTNLILKQILNLFN</sequence>
<evidence type="ECO:0000313" key="2">
    <source>
        <dbReference type="Proteomes" id="UP000695562"/>
    </source>
</evidence>